<dbReference type="Proteomes" id="UP000628086">
    <property type="component" value="Unassembled WGS sequence"/>
</dbReference>
<dbReference type="InterPro" id="IPR037053">
    <property type="entry name" value="Phage_tail_collar_dom_sf"/>
</dbReference>
<accession>A0ABR6V7L8</accession>
<dbReference type="SUPFAM" id="SSF88874">
    <property type="entry name" value="Receptor-binding domain of short tail fibre protein gp12"/>
    <property type="match status" value="1"/>
</dbReference>
<comment type="caution">
    <text evidence="2">The sequence shown here is derived from an EMBL/GenBank/DDBJ whole genome shotgun (WGS) entry which is preliminary data.</text>
</comment>
<keyword evidence="3" id="KW-1185">Reference proteome</keyword>
<proteinExistence type="predicted"/>
<evidence type="ECO:0000313" key="2">
    <source>
        <dbReference type="EMBL" id="MBC3475852.1"/>
    </source>
</evidence>
<protein>
    <submittedName>
        <fullName evidence="2">Phage tail protein</fullName>
    </submittedName>
</protein>
<dbReference type="Gene3D" id="3.90.1340.10">
    <property type="entry name" value="Phage tail collar domain"/>
    <property type="match status" value="1"/>
</dbReference>
<dbReference type="Pfam" id="PF07484">
    <property type="entry name" value="Collar"/>
    <property type="match status" value="1"/>
</dbReference>
<dbReference type="RefSeq" id="WP_027907366.1">
    <property type="nucleotide sequence ID" value="NZ_JABWRR010000001.1"/>
</dbReference>
<evidence type="ECO:0000259" key="1">
    <source>
        <dbReference type="Pfam" id="PF07484"/>
    </source>
</evidence>
<organism evidence="2 3">
    <name type="scientific">Pseudomonas taiwanensis</name>
    <dbReference type="NCBI Taxonomy" id="470150"/>
    <lineage>
        <taxon>Bacteria</taxon>
        <taxon>Pseudomonadati</taxon>
        <taxon>Pseudomonadota</taxon>
        <taxon>Gammaproteobacteria</taxon>
        <taxon>Pseudomonadales</taxon>
        <taxon>Pseudomonadaceae</taxon>
        <taxon>Pseudomonas</taxon>
    </lineage>
</organism>
<reference evidence="2 3" key="1">
    <citation type="journal article" date="2020" name="Microorganisms">
        <title>Reliable Identification of Environmental Pseudomonas Isolates Using the rpoD Gene.</title>
        <authorList>
            <consortium name="The Broad Institute Genome Sequencing Platform"/>
            <person name="Girard L."/>
            <person name="Lood C."/>
            <person name="Rokni-Zadeh H."/>
            <person name="van Noort V."/>
            <person name="Lavigne R."/>
            <person name="De Mot R."/>
        </authorList>
    </citation>
    <scope>NUCLEOTIDE SEQUENCE [LARGE SCALE GENOMIC DNA]</scope>
    <source>
        <strain evidence="2 3">RW7P2</strain>
    </source>
</reference>
<feature type="domain" description="Phage tail collar" evidence="1">
    <location>
        <begin position="6"/>
        <end position="61"/>
    </location>
</feature>
<gene>
    <name evidence="2" type="ORF">HU747_09605</name>
</gene>
<sequence length="182" mass="19059">MDNFLGEIRLFSWPVIPKGWLPCDGRLLPIVQNQALFALLGVQFGGDGKATFALPDLRGRVAMGRNDWPPVNPAFASHSTGQAGGVESVMLPLSALPEHTHSVQVSNATLGNGGPAGNYPATSANANGVAAQPTYITADTNKLVTLHADTIAATGQTPIPNMQPSICLSYCIATQGVFPPRQ</sequence>
<dbReference type="EMBL" id="JABWRS010000005">
    <property type="protein sequence ID" value="MBC3475852.1"/>
    <property type="molecule type" value="Genomic_DNA"/>
</dbReference>
<name>A0ABR6V7L8_9PSED</name>
<dbReference type="InterPro" id="IPR011083">
    <property type="entry name" value="Phage_tail_collar_dom"/>
</dbReference>
<evidence type="ECO:0000313" key="3">
    <source>
        <dbReference type="Proteomes" id="UP000628086"/>
    </source>
</evidence>